<protein>
    <submittedName>
        <fullName evidence="2">Uncharacterized protein</fullName>
    </submittedName>
</protein>
<gene>
    <name evidence="2" type="ORF">BJ508DRAFT_82495</name>
</gene>
<evidence type="ECO:0000256" key="1">
    <source>
        <dbReference type="SAM" id="Phobius"/>
    </source>
</evidence>
<dbReference type="AlphaFoldDB" id="A0A3N4HFN6"/>
<keyword evidence="3" id="KW-1185">Reference proteome</keyword>
<evidence type="ECO:0000313" key="3">
    <source>
        <dbReference type="Proteomes" id="UP000275078"/>
    </source>
</evidence>
<keyword evidence="1" id="KW-1133">Transmembrane helix</keyword>
<keyword evidence="1" id="KW-0472">Membrane</keyword>
<name>A0A3N4HFN6_ASCIM</name>
<sequence>MKMNSGPSGWHSTFACLFFVNYCIGQQLKMDGGRPGLVEPEQSPIDPQKARRSLAFFLFGGLSSLVGLLAPGLFPSVVCMFDGKGFGLTTPIGRVQGRNIGFEVEVLYCQPKPVP</sequence>
<organism evidence="2 3">
    <name type="scientific">Ascobolus immersus RN42</name>
    <dbReference type="NCBI Taxonomy" id="1160509"/>
    <lineage>
        <taxon>Eukaryota</taxon>
        <taxon>Fungi</taxon>
        <taxon>Dikarya</taxon>
        <taxon>Ascomycota</taxon>
        <taxon>Pezizomycotina</taxon>
        <taxon>Pezizomycetes</taxon>
        <taxon>Pezizales</taxon>
        <taxon>Ascobolaceae</taxon>
        <taxon>Ascobolus</taxon>
    </lineage>
</organism>
<dbReference type="EMBL" id="ML119889">
    <property type="protein sequence ID" value="RPA71956.1"/>
    <property type="molecule type" value="Genomic_DNA"/>
</dbReference>
<accession>A0A3N4HFN6</accession>
<proteinExistence type="predicted"/>
<dbReference type="Proteomes" id="UP000275078">
    <property type="component" value="Unassembled WGS sequence"/>
</dbReference>
<reference evidence="2 3" key="1">
    <citation type="journal article" date="2018" name="Nat. Ecol. Evol.">
        <title>Pezizomycetes genomes reveal the molecular basis of ectomycorrhizal truffle lifestyle.</title>
        <authorList>
            <person name="Murat C."/>
            <person name="Payen T."/>
            <person name="Noel B."/>
            <person name="Kuo A."/>
            <person name="Morin E."/>
            <person name="Chen J."/>
            <person name="Kohler A."/>
            <person name="Krizsan K."/>
            <person name="Balestrini R."/>
            <person name="Da Silva C."/>
            <person name="Montanini B."/>
            <person name="Hainaut M."/>
            <person name="Levati E."/>
            <person name="Barry K.W."/>
            <person name="Belfiori B."/>
            <person name="Cichocki N."/>
            <person name="Clum A."/>
            <person name="Dockter R.B."/>
            <person name="Fauchery L."/>
            <person name="Guy J."/>
            <person name="Iotti M."/>
            <person name="Le Tacon F."/>
            <person name="Lindquist E.A."/>
            <person name="Lipzen A."/>
            <person name="Malagnac F."/>
            <person name="Mello A."/>
            <person name="Molinier V."/>
            <person name="Miyauchi S."/>
            <person name="Poulain J."/>
            <person name="Riccioni C."/>
            <person name="Rubini A."/>
            <person name="Sitrit Y."/>
            <person name="Splivallo R."/>
            <person name="Traeger S."/>
            <person name="Wang M."/>
            <person name="Zifcakova L."/>
            <person name="Wipf D."/>
            <person name="Zambonelli A."/>
            <person name="Paolocci F."/>
            <person name="Nowrousian M."/>
            <person name="Ottonello S."/>
            <person name="Baldrian P."/>
            <person name="Spatafora J.W."/>
            <person name="Henrissat B."/>
            <person name="Nagy L.G."/>
            <person name="Aury J.M."/>
            <person name="Wincker P."/>
            <person name="Grigoriev I.V."/>
            <person name="Bonfante P."/>
            <person name="Martin F.M."/>
        </authorList>
    </citation>
    <scope>NUCLEOTIDE SEQUENCE [LARGE SCALE GENOMIC DNA]</scope>
    <source>
        <strain evidence="2 3">RN42</strain>
    </source>
</reference>
<dbReference type="PROSITE" id="PS51257">
    <property type="entry name" value="PROKAR_LIPOPROTEIN"/>
    <property type="match status" value="1"/>
</dbReference>
<feature type="transmembrane region" description="Helical" evidence="1">
    <location>
        <begin position="54"/>
        <end position="74"/>
    </location>
</feature>
<evidence type="ECO:0000313" key="2">
    <source>
        <dbReference type="EMBL" id="RPA71956.1"/>
    </source>
</evidence>
<keyword evidence="1" id="KW-0812">Transmembrane</keyword>